<dbReference type="RefSeq" id="WP_341765125.1">
    <property type="nucleotide sequence ID" value="NZ_OZ034688.1"/>
</dbReference>
<evidence type="ECO:0000256" key="2">
    <source>
        <dbReference type="ARBA" id="ARBA00003015"/>
    </source>
</evidence>
<comment type="function">
    <text evidence="2 7">Catalyzes the formation of N(7)-methylguanine at position 46 (m7G46) in tRNA.</text>
</comment>
<gene>
    <name evidence="7 8" type="primary">trmB</name>
    <name evidence="8" type="ORF">PRHACTZTBTEA_137</name>
</gene>
<evidence type="ECO:0000313" key="9">
    <source>
        <dbReference type="Proteomes" id="UP001497533"/>
    </source>
</evidence>
<keyword evidence="4 7" id="KW-0808">Transferase</keyword>
<comment type="subunit">
    <text evidence="7">Monomer.</text>
</comment>
<feature type="binding site" evidence="7">
    <location>
        <position position="144"/>
    </location>
    <ligand>
        <name>S-adenosyl-L-methionine</name>
        <dbReference type="ChEBI" id="CHEBI:59789"/>
    </ligand>
</feature>
<organism evidence="8 9">
    <name type="scientific">Candidatus Providencia siddallii</name>
    <dbReference type="NCBI Taxonomy" id="1715285"/>
    <lineage>
        <taxon>Bacteria</taxon>
        <taxon>Pseudomonadati</taxon>
        <taxon>Pseudomonadota</taxon>
        <taxon>Gammaproteobacteria</taxon>
        <taxon>Enterobacterales</taxon>
        <taxon>Morganellaceae</taxon>
        <taxon>Providencia</taxon>
    </lineage>
</organism>
<dbReference type="InterPro" id="IPR055361">
    <property type="entry name" value="tRNA_methyltr_TrmB_bact"/>
</dbReference>
<sequence>MTNKINLLNYKKECITKNKIRSFINRKKKLTKNQIYILNNIWEEIEINFNKKQCDLSKIFNNFNEVIMEIGFGIGTSLIDMAIQNPKKNFLGIEVYKPGIATCLMLIKEKNIKNLKIIRYDAIDILDFMIPNNSLSIIQLFFPDPWHKTKHNKRRIVQISFIEKIYAKLINNGVFHMATDWEPYAKHVISIMKKVNYFINLSKSGNYVPRPKTRPKTKFEIKGEKLGHNIYDLMFKKIQ</sequence>
<name>A0ABM9NNL7_9GAMM</name>
<comment type="catalytic activity">
    <reaction evidence="1 7">
        <text>guanosine(46) in tRNA + S-adenosyl-L-methionine = N(7)-methylguanosine(46) in tRNA + S-adenosyl-L-homocysteine</text>
        <dbReference type="Rhea" id="RHEA:42708"/>
        <dbReference type="Rhea" id="RHEA-COMP:10188"/>
        <dbReference type="Rhea" id="RHEA-COMP:10189"/>
        <dbReference type="ChEBI" id="CHEBI:57856"/>
        <dbReference type="ChEBI" id="CHEBI:59789"/>
        <dbReference type="ChEBI" id="CHEBI:74269"/>
        <dbReference type="ChEBI" id="CHEBI:74480"/>
        <dbReference type="EC" id="2.1.1.33"/>
    </reaction>
</comment>
<evidence type="ECO:0000256" key="7">
    <source>
        <dbReference type="HAMAP-Rule" id="MF_01057"/>
    </source>
</evidence>
<dbReference type="HAMAP" id="MF_01057">
    <property type="entry name" value="tRNA_methyltr_TrmB"/>
    <property type="match status" value="1"/>
</dbReference>
<dbReference type="SUPFAM" id="SSF53335">
    <property type="entry name" value="S-adenosyl-L-methionine-dependent methyltransferases"/>
    <property type="match status" value="1"/>
</dbReference>
<dbReference type="EMBL" id="OZ034688">
    <property type="protein sequence ID" value="CAL1329069.1"/>
    <property type="molecule type" value="Genomic_DNA"/>
</dbReference>
<evidence type="ECO:0000256" key="5">
    <source>
        <dbReference type="ARBA" id="ARBA00022691"/>
    </source>
</evidence>
<proteinExistence type="inferred from homology"/>
<protein>
    <recommendedName>
        <fullName evidence="7">tRNA (guanine-N(7)-)-methyltransferase</fullName>
        <ecNumber evidence="7">2.1.1.33</ecNumber>
    </recommendedName>
    <alternativeName>
        <fullName evidence="7">tRNA (guanine(46)-N(7))-methyltransferase</fullName>
    </alternativeName>
    <alternativeName>
        <fullName evidence="7">tRNA(m7G46)-methyltransferase</fullName>
    </alternativeName>
</protein>
<dbReference type="Proteomes" id="UP001497533">
    <property type="component" value="Chromosome"/>
</dbReference>
<feature type="binding site" evidence="7">
    <location>
        <position position="69"/>
    </location>
    <ligand>
        <name>S-adenosyl-L-methionine</name>
        <dbReference type="ChEBI" id="CHEBI:59789"/>
    </ligand>
</feature>
<dbReference type="EC" id="2.1.1.33" evidence="7"/>
<evidence type="ECO:0000256" key="1">
    <source>
        <dbReference type="ARBA" id="ARBA00000142"/>
    </source>
</evidence>
<keyword evidence="3 7" id="KW-0489">Methyltransferase</keyword>
<evidence type="ECO:0000313" key="8">
    <source>
        <dbReference type="EMBL" id="CAL1329069.1"/>
    </source>
</evidence>
<comment type="pathway">
    <text evidence="7">tRNA modification; N(7)-methylguanine-tRNA biosynthesis.</text>
</comment>
<feature type="binding site" evidence="7">
    <location>
        <position position="180"/>
    </location>
    <ligand>
        <name>substrate</name>
    </ligand>
</feature>
<dbReference type="NCBIfam" id="TIGR00091">
    <property type="entry name" value="tRNA (guanosine(46)-N7)-methyltransferase TrmB"/>
    <property type="match status" value="1"/>
</dbReference>
<feature type="binding site" evidence="7">
    <location>
        <position position="121"/>
    </location>
    <ligand>
        <name>S-adenosyl-L-methionine</name>
        <dbReference type="ChEBI" id="CHEBI:59789"/>
    </ligand>
</feature>
<feature type="binding site" evidence="7">
    <location>
        <begin position="217"/>
        <end position="220"/>
    </location>
    <ligand>
        <name>substrate</name>
    </ligand>
</feature>
<keyword evidence="5 7" id="KW-0949">S-adenosyl-L-methionine</keyword>
<dbReference type="PROSITE" id="PS51625">
    <property type="entry name" value="SAM_MT_TRMB"/>
    <property type="match status" value="1"/>
</dbReference>
<feature type="binding site" evidence="7">
    <location>
        <position position="148"/>
    </location>
    <ligand>
        <name>substrate</name>
    </ligand>
</feature>
<reference evidence="8" key="1">
    <citation type="submission" date="2024-04" db="EMBL/GenBank/DDBJ databases">
        <authorList>
            <person name="Manzano-Marin A."/>
            <person name="Manzano-Marin A."/>
            <person name="Alejandro Manzano Marin A."/>
        </authorList>
    </citation>
    <scope>NUCLEOTIDE SEQUENCE [LARGE SCALE GENOMIC DNA]</scope>
    <source>
        <strain evidence="8">TABTEA</strain>
    </source>
</reference>
<dbReference type="Pfam" id="PF02390">
    <property type="entry name" value="Methyltransf_4"/>
    <property type="match status" value="1"/>
</dbReference>
<feature type="region of interest" description="Interaction with RNA" evidence="7">
    <location>
        <begin position="150"/>
        <end position="155"/>
    </location>
</feature>
<dbReference type="InterPro" id="IPR029063">
    <property type="entry name" value="SAM-dependent_MTases_sf"/>
</dbReference>
<evidence type="ECO:0000256" key="4">
    <source>
        <dbReference type="ARBA" id="ARBA00022679"/>
    </source>
</evidence>
<dbReference type="Gene3D" id="3.40.50.150">
    <property type="entry name" value="Vaccinia Virus protein VP39"/>
    <property type="match status" value="1"/>
</dbReference>
<accession>A0ABM9NNL7</accession>
<evidence type="ECO:0000256" key="6">
    <source>
        <dbReference type="ARBA" id="ARBA00022694"/>
    </source>
</evidence>
<keyword evidence="9" id="KW-1185">Reference proteome</keyword>
<dbReference type="PANTHER" id="PTHR23417">
    <property type="entry name" value="3-DEOXY-D-MANNO-OCTULOSONIC-ACID TRANSFERASE/TRNA GUANINE-N 7 - -METHYLTRANSFERASE"/>
    <property type="match status" value="1"/>
</dbReference>
<evidence type="ECO:0000256" key="3">
    <source>
        <dbReference type="ARBA" id="ARBA00022603"/>
    </source>
</evidence>
<comment type="similarity">
    <text evidence="7">Belongs to the class I-like SAM-binding methyltransferase superfamily. TrmB family.</text>
</comment>
<dbReference type="GO" id="GO:0008176">
    <property type="term" value="F:tRNA (guanine(46)-N7)-methyltransferase activity"/>
    <property type="evidence" value="ECO:0007669"/>
    <property type="project" value="UniProtKB-EC"/>
</dbReference>
<feature type="binding site" evidence="7">
    <location>
        <position position="94"/>
    </location>
    <ligand>
        <name>S-adenosyl-L-methionine</name>
        <dbReference type="ChEBI" id="CHEBI:59789"/>
    </ligand>
</feature>
<keyword evidence="6 7" id="KW-0819">tRNA processing</keyword>
<dbReference type="InterPro" id="IPR003358">
    <property type="entry name" value="tRNA_(Gua-N-7)_MeTrfase_Trmb"/>
</dbReference>
<dbReference type="PANTHER" id="PTHR23417:SF14">
    <property type="entry name" value="PENTACOTRIPEPTIDE-REPEAT REGION OF PRORP DOMAIN-CONTAINING PROTEIN"/>
    <property type="match status" value="1"/>
</dbReference>